<dbReference type="EMBL" id="JBEDNZ010000014">
    <property type="protein sequence ID" value="KAL0829780.1"/>
    <property type="molecule type" value="Genomic_DNA"/>
</dbReference>
<evidence type="ECO:0000313" key="6">
    <source>
        <dbReference type="EMBL" id="KAL0829780.1"/>
    </source>
</evidence>
<dbReference type="SUPFAM" id="SSF46689">
    <property type="entry name" value="Homeodomain-like"/>
    <property type="match status" value="1"/>
</dbReference>
<keyword evidence="2" id="KW-0238">DNA-binding</keyword>
<protein>
    <recommendedName>
        <fullName evidence="5">HTH CENPB-type domain-containing protein</fullName>
    </recommendedName>
</protein>
<evidence type="ECO:0000313" key="7">
    <source>
        <dbReference type="Proteomes" id="UP001549921"/>
    </source>
</evidence>
<feature type="region of interest" description="Disordered" evidence="4">
    <location>
        <begin position="428"/>
        <end position="508"/>
    </location>
</feature>
<proteinExistence type="predicted"/>
<evidence type="ECO:0000256" key="4">
    <source>
        <dbReference type="SAM" id="MobiDB-lite"/>
    </source>
</evidence>
<dbReference type="GO" id="GO:0005634">
    <property type="term" value="C:nucleus"/>
    <property type="evidence" value="ECO:0007669"/>
    <property type="project" value="UniProtKB-SubCell"/>
</dbReference>
<sequence length="584" mass="65964">MKPCLKKSRKTNTEKCLKRKGYTEDSLQKALKEISKGMSKKLAAKTFNIPRSTLQFRIKHPDHGSRPGPPTILTDKEEQLFVDWIKISCRKGFPQRKENLIKSVSDFINKSGRESSFNNGEKWFQLFLARHPSVTFRTPEAVTAASSTVSEADVRGWFEKIESYMTENDYFSILSDPARVFNGDETNFVLCPKTGLVLSSKGEKNVYEVDHAQAKTSLTVMFTFGADGQLTPPMVMFSYKRLPGEISAKIPEDRGVGLSDNGCMNSDIFFLYIKNVLHPHLIKTGTQFPIVLFVDGHKSHLTYAVSELLLQPADVAAFKPFKTEWQKTVLEWRRAYPSQALTKTQFVPLLKDTIDNSLKPSTIINGFRATGLCPWNADAVDYTKCLGTKTKLNSSPKSPVKDDRILIINDFKKLLGENAINRIDEGGFTAEKERSNPPYSTANGAWGHALRRRGSRGHPRVRSPGPIRKGQVAVVIPPPAPKSLTRLKQKEDDKVNKEREKEEKRKQRELKKKDIIIRKSEKITKKKVTKSDEKRKNIRLSSKIQSTDVTNSSSSEQLQLQATLSEIKSPNSDLIVRDPIRLVQ</sequence>
<comment type="subcellular location">
    <subcellularLocation>
        <location evidence="1">Nucleus</location>
    </subcellularLocation>
</comment>
<comment type="caution">
    <text evidence="6">The sequence shown here is derived from an EMBL/GenBank/DDBJ whole genome shotgun (WGS) entry which is preliminary data.</text>
</comment>
<feature type="compositionally biased region" description="Basic residues" evidence="4">
    <location>
        <begin position="449"/>
        <end position="461"/>
    </location>
</feature>
<evidence type="ECO:0000259" key="5">
    <source>
        <dbReference type="PROSITE" id="PS51253"/>
    </source>
</evidence>
<feature type="domain" description="HTH CENPB-type" evidence="5">
    <location>
        <begin position="65"/>
        <end position="137"/>
    </location>
</feature>
<dbReference type="InterPro" id="IPR050863">
    <property type="entry name" value="CenT-Element_Derived"/>
</dbReference>
<keyword evidence="3" id="KW-0539">Nucleus</keyword>
<dbReference type="PROSITE" id="PS51253">
    <property type="entry name" value="HTH_CENPB"/>
    <property type="match status" value="1"/>
</dbReference>
<dbReference type="PANTHER" id="PTHR19303">
    <property type="entry name" value="TRANSPOSON"/>
    <property type="match status" value="1"/>
</dbReference>
<dbReference type="InterPro" id="IPR006600">
    <property type="entry name" value="HTH_CenpB_DNA-bd_dom"/>
</dbReference>
<dbReference type="Gene3D" id="1.10.10.60">
    <property type="entry name" value="Homeodomain-like"/>
    <property type="match status" value="1"/>
</dbReference>
<dbReference type="InterPro" id="IPR007889">
    <property type="entry name" value="HTH_Psq"/>
</dbReference>
<dbReference type="PANTHER" id="PTHR19303:SF74">
    <property type="entry name" value="POGO TRANSPOSABLE ELEMENT WITH KRAB DOMAIN"/>
    <property type="match status" value="1"/>
</dbReference>
<gene>
    <name evidence="6" type="ORF">ABMA28_003263</name>
</gene>
<evidence type="ECO:0000256" key="2">
    <source>
        <dbReference type="ARBA" id="ARBA00023125"/>
    </source>
</evidence>
<dbReference type="AlphaFoldDB" id="A0ABD0SZY0"/>
<dbReference type="Proteomes" id="UP001549921">
    <property type="component" value="Unassembled WGS sequence"/>
</dbReference>
<reference evidence="6 7" key="1">
    <citation type="submission" date="2024-06" db="EMBL/GenBank/DDBJ databases">
        <title>A chromosome-level genome assembly of beet webworm, Loxostege sticticalis.</title>
        <authorList>
            <person name="Zhang Y."/>
        </authorList>
    </citation>
    <scope>NUCLEOTIDE SEQUENCE [LARGE SCALE GENOMIC DNA]</scope>
    <source>
        <strain evidence="6">AQ028</strain>
        <tissue evidence="6">Male pupae</tissue>
    </source>
</reference>
<accession>A0ABD0SZY0</accession>
<dbReference type="GO" id="GO:0003677">
    <property type="term" value="F:DNA binding"/>
    <property type="evidence" value="ECO:0007669"/>
    <property type="project" value="UniProtKB-KW"/>
</dbReference>
<dbReference type="Pfam" id="PF05225">
    <property type="entry name" value="HTH_psq"/>
    <property type="match status" value="1"/>
</dbReference>
<feature type="compositionally biased region" description="Basic and acidic residues" evidence="4">
    <location>
        <begin position="488"/>
        <end position="508"/>
    </location>
</feature>
<evidence type="ECO:0000256" key="1">
    <source>
        <dbReference type="ARBA" id="ARBA00004123"/>
    </source>
</evidence>
<organism evidence="6 7">
    <name type="scientific">Loxostege sticticalis</name>
    <name type="common">Beet webworm moth</name>
    <dbReference type="NCBI Taxonomy" id="481309"/>
    <lineage>
        <taxon>Eukaryota</taxon>
        <taxon>Metazoa</taxon>
        <taxon>Ecdysozoa</taxon>
        <taxon>Arthropoda</taxon>
        <taxon>Hexapoda</taxon>
        <taxon>Insecta</taxon>
        <taxon>Pterygota</taxon>
        <taxon>Neoptera</taxon>
        <taxon>Endopterygota</taxon>
        <taxon>Lepidoptera</taxon>
        <taxon>Glossata</taxon>
        <taxon>Ditrysia</taxon>
        <taxon>Pyraloidea</taxon>
        <taxon>Crambidae</taxon>
        <taxon>Pyraustinae</taxon>
        <taxon>Loxostege</taxon>
    </lineage>
</organism>
<dbReference type="InterPro" id="IPR009057">
    <property type="entry name" value="Homeodomain-like_sf"/>
</dbReference>
<name>A0ABD0SZY0_LOXSC</name>
<evidence type="ECO:0000256" key="3">
    <source>
        <dbReference type="ARBA" id="ARBA00023242"/>
    </source>
</evidence>